<reference evidence="2" key="1">
    <citation type="submission" date="2016-11" db="UniProtKB">
        <authorList>
            <consortium name="WormBaseParasite"/>
        </authorList>
    </citation>
    <scope>IDENTIFICATION</scope>
    <source>
        <strain evidence="2">KR3021</strain>
    </source>
</reference>
<evidence type="ECO:0000313" key="2">
    <source>
        <dbReference type="WBParaSite" id="RSKR_0000152500.1"/>
    </source>
</evidence>
<accession>A0AC35TL23</accession>
<sequence length="691" mass="79001">MILLQVAFIWFHLFYVDGVICPAPWTYFDDSCWLISKNVLSYNDAKNECRDRYGGFLTKVENEKQDSILTYLLEKNSQVKDVKKHRDETSRPLKDCFKKVKGKNAEIAFSNQPGAAVIFTDIKDLKSCLLECEHLRSDFNFNCLSVLWYKETHDCLLNSEKGSGSARATFSIQGIPFNISYYEYQCEEQAELLMKDDPQLDRSNAIKGIISNEIPGVRTCFGKHKHSMLKGFADKIIHSFNERECLSECWKCTDCLPGKGMCKAVNFYKDAGECVMAGVSIKTNADKFNTDETLSDFFDRRRECALENCEEKEILVSFVLDGSESIGADAFNKSIKFVDDTITTIHEISEFWTVIIFQFGTTNYIELNSAQFDNLNQFRTFLAGIGWRRERDSNIVVSIEDAMNVITKQVNKRQYDEVITFIVSDGIGNVSVVEEIPRFVVEFPSVYVYTVALTEAINFNVLSRIGGVNKTYTSNNYTNINSNLQKTLCSFNGNIKKITQKDTQPFSLFSFNNDEPLESLDENEVWLGLQRNDFGELKWIDQTQMNTYATSIVHLLEVEGEDGDCIFRKGIGKWQLTENCSFKKRFVCSFKPTLSIEEKFKRDYWIRADNVTTEPLLLLNSSIVLPPSGTEIIGENMEAGPIINFESTTNKFDVDFIPDKIDVDDKLISEIIRQEKEKNEAKSVDNKITDL</sequence>
<organism evidence="1 2">
    <name type="scientific">Rhabditophanes sp. KR3021</name>
    <dbReference type="NCBI Taxonomy" id="114890"/>
    <lineage>
        <taxon>Eukaryota</taxon>
        <taxon>Metazoa</taxon>
        <taxon>Ecdysozoa</taxon>
        <taxon>Nematoda</taxon>
        <taxon>Chromadorea</taxon>
        <taxon>Rhabditida</taxon>
        <taxon>Tylenchina</taxon>
        <taxon>Panagrolaimomorpha</taxon>
        <taxon>Strongyloidoidea</taxon>
        <taxon>Alloionematidae</taxon>
        <taxon>Rhabditophanes</taxon>
    </lineage>
</organism>
<protein>
    <submittedName>
        <fullName evidence="2">C-type lectin domain-containing protein</fullName>
    </submittedName>
</protein>
<dbReference type="WBParaSite" id="RSKR_0000152500.1">
    <property type="protein sequence ID" value="RSKR_0000152500.1"/>
    <property type="gene ID" value="RSKR_0000152500"/>
</dbReference>
<dbReference type="Proteomes" id="UP000095286">
    <property type="component" value="Unplaced"/>
</dbReference>
<name>A0AC35TL23_9BILA</name>
<proteinExistence type="predicted"/>
<evidence type="ECO:0000313" key="1">
    <source>
        <dbReference type="Proteomes" id="UP000095286"/>
    </source>
</evidence>